<dbReference type="InterPro" id="IPR033479">
    <property type="entry name" value="dCache_1"/>
</dbReference>
<dbReference type="PANTHER" id="PTHR43156">
    <property type="entry name" value="STAGE II SPORULATION PROTEIN E-RELATED"/>
    <property type="match status" value="1"/>
</dbReference>
<evidence type="ECO:0000313" key="10">
    <source>
        <dbReference type="Proteomes" id="UP001596105"/>
    </source>
</evidence>
<evidence type="ECO:0000259" key="8">
    <source>
        <dbReference type="SMART" id="SM00331"/>
    </source>
</evidence>
<dbReference type="Proteomes" id="UP001596105">
    <property type="component" value="Unassembled WGS sequence"/>
</dbReference>
<dbReference type="InterPro" id="IPR036457">
    <property type="entry name" value="PPM-type-like_dom_sf"/>
</dbReference>
<dbReference type="PANTHER" id="PTHR43156:SF9">
    <property type="entry name" value="HAMP DOMAIN-CONTAINING PROTEIN"/>
    <property type="match status" value="1"/>
</dbReference>
<dbReference type="InterPro" id="IPR001932">
    <property type="entry name" value="PPM-type_phosphatase-like_dom"/>
</dbReference>
<dbReference type="Gene3D" id="3.60.40.10">
    <property type="entry name" value="PPM-type phosphatase domain"/>
    <property type="match status" value="1"/>
</dbReference>
<evidence type="ECO:0000256" key="5">
    <source>
        <dbReference type="ARBA" id="ARBA00022989"/>
    </source>
</evidence>
<sequence>MLLAAVLLVLSTTLVGVLSYRITRNEVVKKLKTNELDTIAKSISSRVEERIARAVESSTMLADDPIVLEWLKGGERDSRLGEAILKKLKNIPASLDYTTASVTSVGTKQYWSDRGLLQVVSPDDPDDDWFFRDIASGQKTTVDIDWNDNLKDTFVFTNVLIGDVGEPLGIAAMGMSLKALSGDFAAYGYGEDSNLWMVGKDGTIFLSDRFEQTGRNISEFISPAAQDKLALADPGQELVLEAKDRGGRLTDMISYPMRSMETRLLVLVPRSETVGFLNTIRVQTTVAVIFTLAVIVFFFYYISRKLADPYKRALRINEELEIAVSDRTRELAVRNREMTDSIAYANRIQQSVMPEDSILESAFAEHLVVWRPRDVVGGDFYWTKQVGDVRWVAVGDCTGHGVPGALMSMLTIALLNRIADQGGNDAPSQVLSKLNVLLKQMLRQEDREGLSDDGLDLGLCYVHGNIVTFAGAGMAIYIADAAGVRRVKGDKPKIGYRRTPFDCEFTNHQLDADADAAYYLVTDGVTDQNGGVKNISMGRSLLMRWIESFNGYSLQEQRILFERKLAEYMGTEPQRDDIALFAFRAASSNAG</sequence>
<name>A0ABW0M021_9BACL</name>
<evidence type="ECO:0000256" key="7">
    <source>
        <dbReference type="SAM" id="Phobius"/>
    </source>
</evidence>
<gene>
    <name evidence="9" type="ORF">ACFPPD_19495</name>
</gene>
<keyword evidence="5 7" id="KW-1133">Transmembrane helix</keyword>
<feature type="transmembrane region" description="Helical" evidence="7">
    <location>
        <begin position="280"/>
        <end position="302"/>
    </location>
</feature>
<reference evidence="10" key="1">
    <citation type="journal article" date="2019" name="Int. J. Syst. Evol. Microbiol.">
        <title>The Global Catalogue of Microorganisms (GCM) 10K type strain sequencing project: providing services to taxonomists for standard genome sequencing and annotation.</title>
        <authorList>
            <consortium name="The Broad Institute Genomics Platform"/>
            <consortium name="The Broad Institute Genome Sequencing Center for Infectious Disease"/>
            <person name="Wu L."/>
            <person name="Ma J."/>
        </authorList>
    </citation>
    <scope>NUCLEOTIDE SEQUENCE [LARGE SCALE GENOMIC DNA]</scope>
    <source>
        <strain evidence="10">CCUG 57113</strain>
    </source>
</reference>
<keyword evidence="6 7" id="KW-0472">Membrane</keyword>
<keyword evidence="10" id="KW-1185">Reference proteome</keyword>
<dbReference type="SMART" id="SM00331">
    <property type="entry name" value="PP2C_SIG"/>
    <property type="match status" value="1"/>
</dbReference>
<evidence type="ECO:0000256" key="1">
    <source>
        <dbReference type="ARBA" id="ARBA00004651"/>
    </source>
</evidence>
<dbReference type="RefSeq" id="WP_209748016.1">
    <property type="nucleotide sequence ID" value="NZ_JBHSMH010000077.1"/>
</dbReference>
<keyword evidence="4" id="KW-0378">Hydrolase</keyword>
<feature type="domain" description="PPM-type phosphatase" evidence="8">
    <location>
        <begin position="363"/>
        <end position="585"/>
    </location>
</feature>
<keyword evidence="3 7" id="KW-0812">Transmembrane</keyword>
<evidence type="ECO:0000256" key="6">
    <source>
        <dbReference type="ARBA" id="ARBA00023136"/>
    </source>
</evidence>
<evidence type="ECO:0000256" key="2">
    <source>
        <dbReference type="ARBA" id="ARBA00022475"/>
    </source>
</evidence>
<comment type="subcellular location">
    <subcellularLocation>
        <location evidence="1">Cell membrane</location>
        <topology evidence="1">Multi-pass membrane protein</topology>
    </subcellularLocation>
</comment>
<proteinExistence type="predicted"/>
<dbReference type="InterPro" id="IPR052016">
    <property type="entry name" value="Bact_Sigma-Reg"/>
</dbReference>
<protein>
    <submittedName>
        <fullName evidence="9">SpoIIE family protein phosphatase</fullName>
    </submittedName>
</protein>
<keyword evidence="2" id="KW-1003">Cell membrane</keyword>
<organism evidence="9 10">
    <name type="scientific">Cohnella suwonensis</name>
    <dbReference type="NCBI Taxonomy" id="696072"/>
    <lineage>
        <taxon>Bacteria</taxon>
        <taxon>Bacillati</taxon>
        <taxon>Bacillota</taxon>
        <taxon>Bacilli</taxon>
        <taxon>Bacillales</taxon>
        <taxon>Paenibacillaceae</taxon>
        <taxon>Cohnella</taxon>
    </lineage>
</organism>
<dbReference type="Pfam" id="PF07228">
    <property type="entry name" value="SpoIIE"/>
    <property type="match status" value="1"/>
</dbReference>
<dbReference type="Pfam" id="PF02743">
    <property type="entry name" value="dCache_1"/>
    <property type="match status" value="1"/>
</dbReference>
<evidence type="ECO:0000313" key="9">
    <source>
        <dbReference type="EMBL" id="MFC5470876.1"/>
    </source>
</evidence>
<comment type="caution">
    <text evidence="9">The sequence shown here is derived from an EMBL/GenBank/DDBJ whole genome shotgun (WGS) entry which is preliminary data.</text>
</comment>
<evidence type="ECO:0000256" key="4">
    <source>
        <dbReference type="ARBA" id="ARBA00022801"/>
    </source>
</evidence>
<evidence type="ECO:0000256" key="3">
    <source>
        <dbReference type="ARBA" id="ARBA00022692"/>
    </source>
</evidence>
<accession>A0ABW0M021</accession>
<dbReference type="EMBL" id="JBHSMH010000077">
    <property type="protein sequence ID" value="MFC5470876.1"/>
    <property type="molecule type" value="Genomic_DNA"/>
</dbReference>